<reference evidence="2" key="1">
    <citation type="submission" date="2016-06" db="EMBL/GenBank/DDBJ databases">
        <title>Whole genome sequencing of Thermus brockianus strain GE-1.</title>
        <authorList>
            <person name="Schaefers C."/>
            <person name="Blank S."/>
            <person name="Wiebusch S."/>
            <person name="Elleuche S."/>
            <person name="Antranikian G."/>
        </authorList>
    </citation>
    <scope>NUCLEOTIDE SEQUENCE [LARGE SCALE GENOMIC DNA]</scope>
    <source>
        <strain evidence="2">GE-1</strain>
        <plasmid evidence="2">ptb1</plasmid>
    </source>
</reference>
<keyword evidence="1" id="KW-0614">Plasmid</keyword>
<protein>
    <submittedName>
        <fullName evidence="1">Uncharacterized protein</fullName>
    </submittedName>
</protein>
<evidence type="ECO:0000313" key="2">
    <source>
        <dbReference type="Proteomes" id="UP000182993"/>
    </source>
</evidence>
<sequence length="261" mass="29263">MKDPKVIPLAPFDEPNNLSRLLWAIYEGKPFVPHSHISPTQPPSYQMAEFVAYAQLTFESILAQGNVPESQVLRWMREIDIPREKYASWEATVGGHEGVRRALYGYVFPSQASTLFFYYNLPWPDPLEVEEWVVGLRSIPQLPDIPPGILRYLFLLGRPLNYPETPTTAGGEQMVPPDGSLHHLRSTPRGPYGTPEDLRGASRVHGVAGRETYSGVESPLLVPHSPLQKGHLERGPQGQMEFLVDESRNPEWVGAGESVCR</sequence>
<dbReference type="KEGG" id="tbc:A0O31_02401"/>
<dbReference type="AlphaFoldDB" id="A0A1J0LWB7"/>
<dbReference type="Proteomes" id="UP000182993">
    <property type="component" value="Plasmid pTB1"/>
</dbReference>
<dbReference type="EMBL" id="CP016313">
    <property type="protein sequence ID" value="APD10426.1"/>
    <property type="molecule type" value="Genomic_DNA"/>
</dbReference>
<proteinExistence type="predicted"/>
<gene>
    <name evidence="1" type="ORF">A0O31_02401</name>
</gene>
<evidence type="ECO:0000313" key="1">
    <source>
        <dbReference type="EMBL" id="APD10426.1"/>
    </source>
</evidence>
<name>A0A1J0LWB7_THEBO</name>
<accession>A0A1J0LWB7</accession>
<geneLocation type="plasmid" evidence="2">
    <name>ptb1</name>
</geneLocation>
<organism evidence="1 2">
    <name type="scientific">Thermus brockianus</name>
    <dbReference type="NCBI Taxonomy" id="56956"/>
    <lineage>
        <taxon>Bacteria</taxon>
        <taxon>Thermotogati</taxon>
        <taxon>Deinococcota</taxon>
        <taxon>Deinococci</taxon>
        <taxon>Thermales</taxon>
        <taxon>Thermaceae</taxon>
        <taxon>Thermus</taxon>
    </lineage>
</organism>